<keyword evidence="1" id="KW-0472">Membrane</keyword>
<reference evidence="2 3" key="2">
    <citation type="submission" date="2018-03" db="EMBL/GenBank/DDBJ databases">
        <title>The ancient ancestry and fast evolution of plastids.</title>
        <authorList>
            <person name="Moore K.R."/>
            <person name="Magnabosco C."/>
            <person name="Momper L."/>
            <person name="Gold D.A."/>
            <person name="Bosak T."/>
            <person name="Fournier G.P."/>
        </authorList>
    </citation>
    <scope>NUCLEOTIDE SEQUENCE [LARGE SCALE GENOMIC DNA]</scope>
    <source>
        <strain evidence="2 3">CCAP 1448/3</strain>
    </source>
</reference>
<name>A0A2T1BXM8_9CYAN</name>
<proteinExistence type="predicted"/>
<feature type="transmembrane region" description="Helical" evidence="1">
    <location>
        <begin position="20"/>
        <end position="44"/>
    </location>
</feature>
<keyword evidence="1" id="KW-1133">Transmembrane helix</keyword>
<dbReference type="EMBL" id="PVWJ01000162">
    <property type="protein sequence ID" value="PSB00769.1"/>
    <property type="molecule type" value="Genomic_DNA"/>
</dbReference>
<protein>
    <submittedName>
        <fullName evidence="2">Uncharacterized protein</fullName>
    </submittedName>
</protein>
<evidence type="ECO:0000313" key="2">
    <source>
        <dbReference type="EMBL" id="PSB00769.1"/>
    </source>
</evidence>
<comment type="caution">
    <text evidence="2">The sequence shown here is derived from an EMBL/GenBank/DDBJ whole genome shotgun (WGS) entry which is preliminary data.</text>
</comment>
<evidence type="ECO:0000256" key="1">
    <source>
        <dbReference type="SAM" id="Phobius"/>
    </source>
</evidence>
<accession>A0A2T1BXM8</accession>
<sequence length="78" mass="9130">MLGYWDTKTNHLQFPLSLGFQFSSQIILGFYDLFAPVVLMLTLTGVRLAPIYRRWDEFENFRDCVDAAFRYCPNTNSP</sequence>
<organism evidence="2 3">
    <name type="scientific">Merismopedia glauca CCAP 1448/3</name>
    <dbReference type="NCBI Taxonomy" id="1296344"/>
    <lineage>
        <taxon>Bacteria</taxon>
        <taxon>Bacillati</taxon>
        <taxon>Cyanobacteriota</taxon>
        <taxon>Cyanophyceae</taxon>
        <taxon>Synechococcales</taxon>
        <taxon>Merismopediaceae</taxon>
        <taxon>Merismopedia</taxon>
    </lineage>
</organism>
<gene>
    <name evidence="2" type="ORF">C7B64_21810</name>
</gene>
<keyword evidence="1" id="KW-0812">Transmembrane</keyword>
<reference evidence="2 3" key="1">
    <citation type="submission" date="2018-02" db="EMBL/GenBank/DDBJ databases">
        <authorList>
            <person name="Cohen D.B."/>
            <person name="Kent A.D."/>
        </authorList>
    </citation>
    <scope>NUCLEOTIDE SEQUENCE [LARGE SCALE GENOMIC DNA]</scope>
    <source>
        <strain evidence="2 3">CCAP 1448/3</strain>
    </source>
</reference>
<dbReference type="Proteomes" id="UP000238762">
    <property type="component" value="Unassembled WGS sequence"/>
</dbReference>
<dbReference type="AlphaFoldDB" id="A0A2T1BXM8"/>
<keyword evidence="3" id="KW-1185">Reference proteome</keyword>
<evidence type="ECO:0000313" key="3">
    <source>
        <dbReference type="Proteomes" id="UP000238762"/>
    </source>
</evidence>